<evidence type="ECO:0000313" key="3">
    <source>
        <dbReference type="Proteomes" id="UP000324800"/>
    </source>
</evidence>
<dbReference type="AlphaFoldDB" id="A0A5J4PM92"/>
<dbReference type="GO" id="GO:0016567">
    <property type="term" value="P:protein ubiquitination"/>
    <property type="evidence" value="ECO:0007669"/>
    <property type="project" value="TreeGrafter"/>
</dbReference>
<protein>
    <recommendedName>
        <fullName evidence="4">RING-type domain-containing protein</fullName>
    </recommendedName>
</protein>
<dbReference type="SUPFAM" id="SSF57850">
    <property type="entry name" value="RING/U-box"/>
    <property type="match status" value="1"/>
</dbReference>
<organism evidence="2 3">
    <name type="scientific">Streblomastix strix</name>
    <dbReference type="NCBI Taxonomy" id="222440"/>
    <lineage>
        <taxon>Eukaryota</taxon>
        <taxon>Metamonada</taxon>
        <taxon>Preaxostyla</taxon>
        <taxon>Oxymonadida</taxon>
        <taxon>Streblomastigidae</taxon>
        <taxon>Streblomastix</taxon>
    </lineage>
</organism>
<dbReference type="OrthoDB" id="1711136at2759"/>
<dbReference type="Gene3D" id="3.30.40.10">
    <property type="entry name" value="Zinc/RING finger domain, C3HC4 (zinc finger)"/>
    <property type="match status" value="1"/>
</dbReference>
<dbReference type="Pfam" id="PF13920">
    <property type="entry name" value="zf-C3HC4_3"/>
    <property type="match status" value="1"/>
</dbReference>
<evidence type="ECO:0000313" key="2">
    <source>
        <dbReference type="EMBL" id="KAA6310627.1"/>
    </source>
</evidence>
<dbReference type="InterPro" id="IPR013083">
    <property type="entry name" value="Znf_RING/FYVE/PHD"/>
</dbReference>
<proteinExistence type="predicted"/>
<name>A0A5J4PM92_9EUKA</name>
<gene>
    <name evidence="2" type="ORF">EZS28_056281</name>
</gene>
<dbReference type="EMBL" id="SNRW01049651">
    <property type="protein sequence ID" value="KAA6310627.1"/>
    <property type="molecule type" value="Genomic_DNA"/>
</dbReference>
<dbReference type="GO" id="GO:0008270">
    <property type="term" value="F:zinc ion binding"/>
    <property type="evidence" value="ECO:0007669"/>
    <property type="project" value="UniProtKB-KW"/>
</dbReference>
<accession>A0A5J4PM92</accession>
<sequence>MSSPRTLAASPCMHFCLCPTCASALFESYGSKCPVCRESINELVQIDLSDKQSKQRRIIVPDSSDNT</sequence>
<evidence type="ECO:0000256" key="1">
    <source>
        <dbReference type="SAM" id="SignalP"/>
    </source>
</evidence>
<dbReference type="InterPro" id="IPR045194">
    <property type="entry name" value="MGRN1/RNF157-like"/>
</dbReference>
<reference evidence="2 3" key="1">
    <citation type="submission" date="2019-03" db="EMBL/GenBank/DDBJ databases">
        <title>Single cell metagenomics reveals metabolic interactions within the superorganism composed of flagellate Streblomastix strix and complex community of Bacteroidetes bacteria on its surface.</title>
        <authorList>
            <person name="Treitli S.C."/>
            <person name="Kolisko M."/>
            <person name="Husnik F."/>
            <person name="Keeling P."/>
            <person name="Hampl V."/>
        </authorList>
    </citation>
    <scope>NUCLEOTIDE SEQUENCE [LARGE SCALE GENOMIC DNA]</scope>
    <source>
        <strain evidence="2">ST1C</strain>
    </source>
</reference>
<dbReference type="Proteomes" id="UP000324800">
    <property type="component" value="Unassembled WGS sequence"/>
</dbReference>
<keyword evidence="1" id="KW-0732">Signal</keyword>
<dbReference type="GO" id="GO:0061630">
    <property type="term" value="F:ubiquitin protein ligase activity"/>
    <property type="evidence" value="ECO:0007669"/>
    <property type="project" value="UniProtKB-EC"/>
</dbReference>
<dbReference type="PANTHER" id="PTHR22996">
    <property type="entry name" value="MAHOGUNIN"/>
    <property type="match status" value="1"/>
</dbReference>
<evidence type="ECO:0008006" key="4">
    <source>
        <dbReference type="Google" id="ProtNLM"/>
    </source>
</evidence>
<comment type="caution">
    <text evidence="2">The sequence shown here is derived from an EMBL/GenBank/DDBJ whole genome shotgun (WGS) entry which is preliminary data.</text>
</comment>
<feature type="signal peptide" evidence="1">
    <location>
        <begin position="1"/>
        <end position="24"/>
    </location>
</feature>
<dbReference type="PANTHER" id="PTHR22996:SF0">
    <property type="entry name" value="RE60872P-RELATED"/>
    <property type="match status" value="1"/>
</dbReference>
<feature type="chain" id="PRO_5023878023" description="RING-type domain-containing protein" evidence="1">
    <location>
        <begin position="25"/>
        <end position="67"/>
    </location>
</feature>